<evidence type="ECO:0000313" key="9">
    <source>
        <dbReference type="Proteomes" id="UP000236732"/>
    </source>
</evidence>
<evidence type="ECO:0000256" key="5">
    <source>
        <dbReference type="SAM" id="MobiDB-lite"/>
    </source>
</evidence>
<dbReference type="GO" id="GO:0045254">
    <property type="term" value="C:pyruvate dehydrogenase complex"/>
    <property type="evidence" value="ECO:0007669"/>
    <property type="project" value="InterPro"/>
</dbReference>
<dbReference type="Pfam" id="PF02817">
    <property type="entry name" value="E3_binding"/>
    <property type="match status" value="1"/>
</dbReference>
<dbReference type="EMBL" id="FNVT01000001">
    <property type="protein sequence ID" value="SEF77737.1"/>
    <property type="molecule type" value="Genomic_DNA"/>
</dbReference>
<organism evidence="8 9">
    <name type="scientific">Nonomuraea solani</name>
    <dbReference type="NCBI Taxonomy" id="1144553"/>
    <lineage>
        <taxon>Bacteria</taxon>
        <taxon>Bacillati</taxon>
        <taxon>Actinomycetota</taxon>
        <taxon>Actinomycetes</taxon>
        <taxon>Streptosporangiales</taxon>
        <taxon>Streptosporangiaceae</taxon>
        <taxon>Nonomuraea</taxon>
    </lineage>
</organism>
<feature type="compositionally biased region" description="Low complexity" evidence="5">
    <location>
        <begin position="151"/>
        <end position="160"/>
    </location>
</feature>
<dbReference type="InterPro" id="IPR003016">
    <property type="entry name" value="2-oxoA_DH_lipoyl-BS"/>
</dbReference>
<feature type="region of interest" description="Disordered" evidence="5">
    <location>
        <begin position="79"/>
        <end position="101"/>
    </location>
</feature>
<dbReference type="Pfam" id="PF00198">
    <property type="entry name" value="2-oxoacid_dh"/>
    <property type="match status" value="1"/>
</dbReference>
<evidence type="ECO:0000313" key="8">
    <source>
        <dbReference type="EMBL" id="SEF77737.1"/>
    </source>
</evidence>
<feature type="compositionally biased region" description="Basic and acidic residues" evidence="5">
    <location>
        <begin position="161"/>
        <end position="171"/>
    </location>
</feature>
<accession>A0A1H5UU50</accession>
<dbReference type="InterPro" id="IPR045257">
    <property type="entry name" value="E2/Pdx1"/>
</dbReference>
<dbReference type="OrthoDB" id="9805770at2"/>
<dbReference type="Pfam" id="PF00364">
    <property type="entry name" value="Biotin_lipoyl"/>
    <property type="match status" value="1"/>
</dbReference>
<dbReference type="SUPFAM" id="SSF52777">
    <property type="entry name" value="CoA-dependent acyltransferases"/>
    <property type="match status" value="1"/>
</dbReference>
<feature type="domain" description="Lipoyl-binding" evidence="6">
    <location>
        <begin position="2"/>
        <end position="77"/>
    </location>
</feature>
<keyword evidence="3 4" id="KW-0450">Lipoyl</keyword>
<dbReference type="PANTHER" id="PTHR23151">
    <property type="entry name" value="DIHYDROLIPOAMIDE ACETYL/SUCCINYL-TRANSFERASE-RELATED"/>
    <property type="match status" value="1"/>
</dbReference>
<dbReference type="InterPro" id="IPR000089">
    <property type="entry name" value="Biotin_lipoyl"/>
</dbReference>
<dbReference type="Gene3D" id="2.40.50.100">
    <property type="match status" value="1"/>
</dbReference>
<dbReference type="SUPFAM" id="SSF51230">
    <property type="entry name" value="Single hybrid motif"/>
    <property type="match status" value="1"/>
</dbReference>
<evidence type="ECO:0000256" key="2">
    <source>
        <dbReference type="ARBA" id="ARBA00007317"/>
    </source>
</evidence>
<evidence type="ECO:0000259" key="7">
    <source>
        <dbReference type="PROSITE" id="PS51826"/>
    </source>
</evidence>
<dbReference type="PROSITE" id="PS51826">
    <property type="entry name" value="PSBD"/>
    <property type="match status" value="1"/>
</dbReference>
<dbReference type="InterPro" id="IPR001078">
    <property type="entry name" value="2-oxoacid_DH_actylTfrase"/>
</dbReference>
<dbReference type="PANTHER" id="PTHR23151:SF90">
    <property type="entry name" value="DIHYDROLIPOYLLYSINE-RESIDUE ACETYLTRANSFERASE COMPONENT OF PYRUVATE DEHYDROGENASE COMPLEX, MITOCHONDRIAL-RELATED"/>
    <property type="match status" value="1"/>
</dbReference>
<keyword evidence="8" id="KW-0670">Pyruvate</keyword>
<dbReference type="InterPro" id="IPR004167">
    <property type="entry name" value="PSBD"/>
</dbReference>
<dbReference type="RefSeq" id="WP_103954157.1">
    <property type="nucleotide sequence ID" value="NZ_FNVT01000001.1"/>
</dbReference>
<keyword evidence="9" id="KW-1185">Reference proteome</keyword>
<sequence length="385" mass="40909">MAGLLRMPEVAANAGEAVLQAWAVPVGAPVKAGDVIATVETDKAVVEVAAETDGVLVRTLVDEGATVAVGTPIAVLGDAGELPGKADALPADQDAPSERPAERIFSSPLARRLAKEAHLGLGDLTGTGPNGRIVRRDVETAIAARSHQKPRSPQELQEPQEQLREPQEVPHSRARRAAAARLTQSKQTAPHFYVRGTAHVGKLLKLRRDLTNSVSINDLVIKAAAQAHVLVPEMNVIWTQEATRTFTTVDLSVAIATPNGLVTPVLKSVEKSSVTTIATTVKDFADRARTGRLRQDELEGGVLTITNLGMHGVEEFAAIINPPQSAILAVGAVRREPVVAKGRVKAAQVMRVTLSVDHRPIDGTVAAAWMRTFLDLLAHPVRILA</sequence>
<comment type="cofactor">
    <cofactor evidence="1 4">
        <name>(R)-lipoate</name>
        <dbReference type="ChEBI" id="CHEBI:83088"/>
    </cofactor>
</comment>
<gene>
    <name evidence="8" type="ORF">SAMN05444920_101622</name>
</gene>
<keyword evidence="4" id="KW-0012">Acyltransferase</keyword>
<evidence type="ECO:0000256" key="3">
    <source>
        <dbReference type="ARBA" id="ARBA00022823"/>
    </source>
</evidence>
<evidence type="ECO:0000256" key="1">
    <source>
        <dbReference type="ARBA" id="ARBA00001938"/>
    </source>
</evidence>
<proteinExistence type="inferred from homology"/>
<reference evidence="8 9" key="1">
    <citation type="submission" date="2016-10" db="EMBL/GenBank/DDBJ databases">
        <authorList>
            <person name="de Groot N.N."/>
        </authorList>
    </citation>
    <scope>NUCLEOTIDE SEQUENCE [LARGE SCALE GENOMIC DNA]</scope>
    <source>
        <strain evidence="8 9">CGMCC 4.7037</strain>
    </source>
</reference>
<dbReference type="Proteomes" id="UP000236732">
    <property type="component" value="Unassembled WGS sequence"/>
</dbReference>
<dbReference type="SUPFAM" id="SSF47005">
    <property type="entry name" value="Peripheral subunit-binding domain of 2-oxo acid dehydrogenase complex"/>
    <property type="match status" value="1"/>
</dbReference>
<dbReference type="InterPro" id="IPR011053">
    <property type="entry name" value="Single_hybrid_motif"/>
</dbReference>
<dbReference type="AlphaFoldDB" id="A0A1H5UU50"/>
<keyword evidence="4 8" id="KW-0808">Transferase</keyword>
<name>A0A1H5UU50_9ACTN</name>
<evidence type="ECO:0000256" key="4">
    <source>
        <dbReference type="RuleBase" id="RU003423"/>
    </source>
</evidence>
<dbReference type="GO" id="GO:0016746">
    <property type="term" value="F:acyltransferase activity"/>
    <property type="evidence" value="ECO:0007669"/>
    <property type="project" value="UniProtKB-KW"/>
</dbReference>
<dbReference type="PROSITE" id="PS00189">
    <property type="entry name" value="LIPOYL"/>
    <property type="match status" value="1"/>
</dbReference>
<feature type="region of interest" description="Disordered" evidence="5">
    <location>
        <begin position="143"/>
        <end position="186"/>
    </location>
</feature>
<dbReference type="EC" id="2.3.1.-" evidence="4"/>
<dbReference type="InterPro" id="IPR036625">
    <property type="entry name" value="E3-bd_dom_sf"/>
</dbReference>
<dbReference type="InterPro" id="IPR023213">
    <property type="entry name" value="CAT-like_dom_sf"/>
</dbReference>
<evidence type="ECO:0000259" key="6">
    <source>
        <dbReference type="PROSITE" id="PS50968"/>
    </source>
</evidence>
<dbReference type="Gene3D" id="4.10.320.10">
    <property type="entry name" value="E3-binding domain"/>
    <property type="match status" value="1"/>
</dbReference>
<dbReference type="Gene3D" id="3.30.559.10">
    <property type="entry name" value="Chloramphenicol acetyltransferase-like domain"/>
    <property type="match status" value="1"/>
</dbReference>
<dbReference type="GO" id="GO:0006086">
    <property type="term" value="P:pyruvate decarboxylation to acetyl-CoA"/>
    <property type="evidence" value="ECO:0007669"/>
    <property type="project" value="InterPro"/>
</dbReference>
<dbReference type="CDD" id="cd06849">
    <property type="entry name" value="lipoyl_domain"/>
    <property type="match status" value="1"/>
</dbReference>
<comment type="similarity">
    <text evidence="2 4">Belongs to the 2-oxoacid dehydrogenase family.</text>
</comment>
<protein>
    <recommendedName>
        <fullName evidence="4">Dihydrolipoamide acetyltransferase component of pyruvate dehydrogenase complex</fullName>
        <ecNumber evidence="4">2.3.1.-</ecNumber>
    </recommendedName>
</protein>
<dbReference type="PROSITE" id="PS50968">
    <property type="entry name" value="BIOTINYL_LIPOYL"/>
    <property type="match status" value="1"/>
</dbReference>
<feature type="domain" description="Peripheral subunit-binding (PSBD)" evidence="7">
    <location>
        <begin position="105"/>
        <end position="142"/>
    </location>
</feature>